<dbReference type="GO" id="GO:0003676">
    <property type="term" value="F:nucleic acid binding"/>
    <property type="evidence" value="ECO:0007669"/>
    <property type="project" value="InterPro"/>
</dbReference>
<keyword evidence="1" id="KW-0479">Metal-binding</keyword>
<sequence length="168" mass="19653">MNSTREFVIGKLSTLLDITKDDKICTDLEKCILNHSHDRCHSQPAWDNPHFTSIYKHKFLSIQKCLINSEELKEKIKSKVVSVIDLMDMRPEQLWSDGPYAKLQEERIHKDLRKQYLAKEAKENLVGFFKCGHCKSMKTTYYQMQTRSADEPMTVFVSCLNCGKNWKC</sequence>
<dbReference type="InterPro" id="IPR001222">
    <property type="entry name" value="Znf_TFIIS"/>
</dbReference>
<dbReference type="PANTHER" id="PTHR11477">
    <property type="entry name" value="TRANSCRIPTION FACTOR S-II ZINC FINGER DOMAIN-CONTAINING PROTEIN"/>
    <property type="match status" value="1"/>
</dbReference>
<reference evidence="5" key="1">
    <citation type="journal article" date="2020" name="Nature">
        <title>Giant virus diversity and host interactions through global metagenomics.</title>
        <authorList>
            <person name="Schulz F."/>
            <person name="Roux S."/>
            <person name="Paez-Espino D."/>
            <person name="Jungbluth S."/>
            <person name="Walsh D.A."/>
            <person name="Denef V.J."/>
            <person name="McMahon K.D."/>
            <person name="Konstantinidis K.T."/>
            <person name="Eloe-Fadrosh E.A."/>
            <person name="Kyrpides N.C."/>
            <person name="Woyke T."/>
        </authorList>
    </citation>
    <scope>NUCLEOTIDE SEQUENCE</scope>
    <source>
        <strain evidence="5">GVMAG-M-3300025652-16</strain>
    </source>
</reference>
<dbReference type="SMART" id="SM00440">
    <property type="entry name" value="ZnF_C2C2"/>
    <property type="match status" value="1"/>
</dbReference>
<dbReference type="GO" id="GO:0005634">
    <property type="term" value="C:nucleus"/>
    <property type="evidence" value="ECO:0007669"/>
    <property type="project" value="TreeGrafter"/>
</dbReference>
<evidence type="ECO:0000256" key="1">
    <source>
        <dbReference type="ARBA" id="ARBA00022723"/>
    </source>
</evidence>
<accession>A0A6C0J1H2</accession>
<dbReference type="GO" id="GO:0008270">
    <property type="term" value="F:zinc ion binding"/>
    <property type="evidence" value="ECO:0007669"/>
    <property type="project" value="UniProtKB-KW"/>
</dbReference>
<dbReference type="Gene3D" id="2.20.25.10">
    <property type="match status" value="1"/>
</dbReference>
<organism evidence="5">
    <name type="scientific">viral metagenome</name>
    <dbReference type="NCBI Taxonomy" id="1070528"/>
    <lineage>
        <taxon>unclassified sequences</taxon>
        <taxon>metagenomes</taxon>
        <taxon>organismal metagenomes</taxon>
    </lineage>
</organism>
<dbReference type="GO" id="GO:0006351">
    <property type="term" value="P:DNA-templated transcription"/>
    <property type="evidence" value="ECO:0007669"/>
    <property type="project" value="InterPro"/>
</dbReference>
<feature type="domain" description="TFIIS-type" evidence="4">
    <location>
        <begin position="127"/>
        <end position="167"/>
    </location>
</feature>
<dbReference type="CDD" id="cd13749">
    <property type="entry name" value="Zn-ribbon_TFIIS"/>
    <property type="match status" value="1"/>
</dbReference>
<evidence type="ECO:0000259" key="4">
    <source>
        <dbReference type="PROSITE" id="PS51133"/>
    </source>
</evidence>
<protein>
    <recommendedName>
        <fullName evidence="4">TFIIS-type domain-containing protein</fullName>
    </recommendedName>
</protein>
<dbReference type="PANTHER" id="PTHR11477:SF0">
    <property type="entry name" value="IP08861P-RELATED"/>
    <property type="match status" value="1"/>
</dbReference>
<keyword evidence="2" id="KW-0863">Zinc-finger</keyword>
<dbReference type="SUPFAM" id="SSF57783">
    <property type="entry name" value="Zinc beta-ribbon"/>
    <property type="match status" value="1"/>
</dbReference>
<dbReference type="PROSITE" id="PS00466">
    <property type="entry name" value="ZF_TFIIS_1"/>
    <property type="match status" value="1"/>
</dbReference>
<evidence type="ECO:0000256" key="2">
    <source>
        <dbReference type="ARBA" id="ARBA00022771"/>
    </source>
</evidence>
<evidence type="ECO:0000256" key="3">
    <source>
        <dbReference type="ARBA" id="ARBA00022833"/>
    </source>
</evidence>
<name>A0A6C0J1H2_9ZZZZ</name>
<evidence type="ECO:0000313" key="5">
    <source>
        <dbReference type="EMBL" id="QHT98506.1"/>
    </source>
</evidence>
<dbReference type="EMBL" id="MN740292">
    <property type="protein sequence ID" value="QHT98506.1"/>
    <property type="molecule type" value="Genomic_DNA"/>
</dbReference>
<dbReference type="AlphaFoldDB" id="A0A6C0J1H2"/>
<dbReference type="Pfam" id="PF01096">
    <property type="entry name" value="Zn_ribbon_TFIIS"/>
    <property type="match status" value="1"/>
</dbReference>
<dbReference type="PROSITE" id="PS51133">
    <property type="entry name" value="ZF_TFIIS_2"/>
    <property type="match status" value="1"/>
</dbReference>
<proteinExistence type="predicted"/>
<keyword evidence="3" id="KW-0862">Zinc</keyword>